<keyword evidence="2" id="KW-1185">Reference proteome</keyword>
<protein>
    <submittedName>
        <fullName evidence="1">Uncharacterized protein</fullName>
    </submittedName>
</protein>
<reference evidence="1 2" key="1">
    <citation type="journal article" date="2015" name="Proc. Natl. Acad. Sci. U.S.A.">
        <title>The resurrection genome of Boea hygrometrica: A blueprint for survival of dehydration.</title>
        <authorList>
            <person name="Xiao L."/>
            <person name="Yang G."/>
            <person name="Zhang L."/>
            <person name="Yang X."/>
            <person name="Zhao S."/>
            <person name="Ji Z."/>
            <person name="Zhou Q."/>
            <person name="Hu M."/>
            <person name="Wang Y."/>
            <person name="Chen M."/>
            <person name="Xu Y."/>
            <person name="Jin H."/>
            <person name="Xiao X."/>
            <person name="Hu G."/>
            <person name="Bao F."/>
            <person name="Hu Y."/>
            <person name="Wan P."/>
            <person name="Li L."/>
            <person name="Deng X."/>
            <person name="Kuang T."/>
            <person name="Xiang C."/>
            <person name="Zhu J.K."/>
            <person name="Oliver M.J."/>
            <person name="He Y."/>
        </authorList>
    </citation>
    <scope>NUCLEOTIDE SEQUENCE [LARGE SCALE GENOMIC DNA]</scope>
    <source>
        <strain evidence="2">cv. XS01</strain>
    </source>
</reference>
<proteinExistence type="predicted"/>
<evidence type="ECO:0000313" key="2">
    <source>
        <dbReference type="Proteomes" id="UP000250235"/>
    </source>
</evidence>
<dbReference type="EMBL" id="KQ991058">
    <property type="protein sequence ID" value="KZV52468.1"/>
    <property type="molecule type" value="Genomic_DNA"/>
</dbReference>
<evidence type="ECO:0000313" key="1">
    <source>
        <dbReference type="EMBL" id="KZV52468.1"/>
    </source>
</evidence>
<gene>
    <name evidence="1" type="ORF">F511_18517</name>
</gene>
<dbReference type="Proteomes" id="UP000250235">
    <property type="component" value="Unassembled WGS sequence"/>
</dbReference>
<dbReference type="AlphaFoldDB" id="A0A2Z7D5B9"/>
<accession>A0A2Z7D5B9</accession>
<name>A0A2Z7D5B9_9LAMI</name>
<sequence length="133" mass="14287">MSRGKARVAHRVAVRVRSLPTIRSLSRPWLGPWLVPMEPTGTGGGPTDGALARVAGAWRSMIGNQNLDHGRRPPPCAAAPHRLRTRGARLARLTRDAGREVRAVSRTAVRAGESTCANRCATPPLEARCFAPP</sequence>
<organism evidence="1 2">
    <name type="scientific">Dorcoceras hygrometricum</name>
    <dbReference type="NCBI Taxonomy" id="472368"/>
    <lineage>
        <taxon>Eukaryota</taxon>
        <taxon>Viridiplantae</taxon>
        <taxon>Streptophyta</taxon>
        <taxon>Embryophyta</taxon>
        <taxon>Tracheophyta</taxon>
        <taxon>Spermatophyta</taxon>
        <taxon>Magnoliopsida</taxon>
        <taxon>eudicotyledons</taxon>
        <taxon>Gunneridae</taxon>
        <taxon>Pentapetalae</taxon>
        <taxon>asterids</taxon>
        <taxon>lamiids</taxon>
        <taxon>Lamiales</taxon>
        <taxon>Gesneriaceae</taxon>
        <taxon>Didymocarpoideae</taxon>
        <taxon>Trichosporeae</taxon>
        <taxon>Loxocarpinae</taxon>
        <taxon>Dorcoceras</taxon>
    </lineage>
</organism>